<gene>
    <name evidence="3" type="ORF">NIASO_05095</name>
</gene>
<evidence type="ECO:0000313" key="4">
    <source>
        <dbReference type="Proteomes" id="UP000003586"/>
    </source>
</evidence>
<reference evidence="3 4" key="1">
    <citation type="submission" date="2013-12" db="EMBL/GenBank/DDBJ databases">
        <authorList>
            <consortium name="DOE Joint Genome Institute"/>
            <person name="Eisen J."/>
            <person name="Huntemann M."/>
            <person name="Han J."/>
            <person name="Chen A."/>
            <person name="Kyrpides N."/>
            <person name="Mavromatis K."/>
            <person name="Markowitz V."/>
            <person name="Palaniappan K."/>
            <person name="Ivanova N."/>
            <person name="Schaumberg A."/>
            <person name="Pati A."/>
            <person name="Liolios K."/>
            <person name="Nordberg H.P."/>
            <person name="Cantor M.N."/>
            <person name="Hua S.X."/>
            <person name="Woyke T."/>
        </authorList>
    </citation>
    <scope>NUCLEOTIDE SEQUENCE [LARGE SCALE GENOMIC DNA]</scope>
    <source>
        <strain evidence="4">DSM 19437</strain>
    </source>
</reference>
<feature type="compositionally biased region" description="Low complexity" evidence="1">
    <location>
        <begin position="45"/>
        <end position="57"/>
    </location>
</feature>
<proteinExistence type="predicted"/>
<keyword evidence="2" id="KW-0732">Signal</keyword>
<name>W0F753_9BACT</name>
<dbReference type="RefSeq" id="WP_008583063.1">
    <property type="nucleotide sequence ID" value="NZ_CP007035.1"/>
</dbReference>
<feature type="region of interest" description="Disordered" evidence="1">
    <location>
        <begin position="44"/>
        <end position="77"/>
    </location>
</feature>
<dbReference type="KEGG" id="nso:NIASO_05095"/>
<feature type="chain" id="PRO_5004788397" evidence="2">
    <location>
        <begin position="20"/>
        <end position="243"/>
    </location>
</feature>
<evidence type="ECO:0000256" key="1">
    <source>
        <dbReference type="SAM" id="MobiDB-lite"/>
    </source>
</evidence>
<dbReference type="STRING" id="929713.NIASO_05095"/>
<sequence>MIKYVSSLAMLLCTIAVNAQQKTTLPITAKPVINKTTDITKTLATGGTSLQTTPTTSAVQEKPKPGGGSTSPSSPAPALTDADYFLAVAKVTIKTAGDNKEKLSKMMVSVYPAAGDDNYQKGYTLESWPEELKVWSTTNFTLPRRAGFEQAFNSLAHYRQTGVMLDVLYNTLGNGPFFISDAWKIQEVSVTLEFKDKNGNPHPTYGSKTLYFPGVYLDFYKWKVYYKTDPYFNALPPTIENRP</sequence>
<dbReference type="HOGENOM" id="CLU_1141625_0_0_10"/>
<evidence type="ECO:0000313" key="3">
    <source>
        <dbReference type="EMBL" id="AHF17279.1"/>
    </source>
</evidence>
<dbReference type="Proteomes" id="UP000003586">
    <property type="component" value="Chromosome"/>
</dbReference>
<dbReference type="AlphaFoldDB" id="W0F753"/>
<accession>W0F753</accession>
<dbReference type="OrthoDB" id="1493610at2"/>
<protein>
    <submittedName>
        <fullName evidence="3">Uncharacterized protein</fullName>
    </submittedName>
</protein>
<dbReference type="EMBL" id="CP007035">
    <property type="protein sequence ID" value="AHF17279.1"/>
    <property type="molecule type" value="Genomic_DNA"/>
</dbReference>
<feature type="signal peptide" evidence="2">
    <location>
        <begin position="1"/>
        <end position="19"/>
    </location>
</feature>
<evidence type="ECO:0000256" key="2">
    <source>
        <dbReference type="SAM" id="SignalP"/>
    </source>
</evidence>
<keyword evidence="4" id="KW-1185">Reference proteome</keyword>
<organism evidence="3 4">
    <name type="scientific">Niabella soli DSM 19437</name>
    <dbReference type="NCBI Taxonomy" id="929713"/>
    <lineage>
        <taxon>Bacteria</taxon>
        <taxon>Pseudomonadati</taxon>
        <taxon>Bacteroidota</taxon>
        <taxon>Chitinophagia</taxon>
        <taxon>Chitinophagales</taxon>
        <taxon>Chitinophagaceae</taxon>
        <taxon>Niabella</taxon>
    </lineage>
</organism>